<feature type="chain" id="PRO_5027040523" evidence="2">
    <location>
        <begin position="30"/>
        <end position="151"/>
    </location>
</feature>
<gene>
    <name evidence="4" type="primary">LOC115626504</name>
</gene>
<reference evidence="4" key="1">
    <citation type="submission" date="2025-08" db="UniProtKB">
        <authorList>
            <consortium name="RefSeq"/>
        </authorList>
    </citation>
    <scope>IDENTIFICATION</scope>
    <source>
        <strain evidence="4">11010-0011.00</strain>
        <tissue evidence="4">Whole body</tissue>
    </source>
</reference>
<keyword evidence="2" id="KW-0732">Signal</keyword>
<keyword evidence="1" id="KW-1133">Transmembrane helix</keyword>
<dbReference type="OrthoDB" id="7988812at2759"/>
<feature type="transmembrane region" description="Helical" evidence="1">
    <location>
        <begin position="132"/>
        <end position="150"/>
    </location>
</feature>
<protein>
    <submittedName>
        <fullName evidence="4">Uncharacterized protein LOC115626504</fullName>
    </submittedName>
</protein>
<name>A0A6J2TNX4_DROLE</name>
<dbReference type="GeneID" id="115626504"/>
<sequence length="151" mass="16706">MSHQGVKMLNKVFFITAFLAYYGLQQVDALDCYKCTSILDCRAPHLVTCSNAEANETSVFLGRYHNHVPTVNQSSYFKCISLNYTSITTDEWKGCAHPQAYACSLMLNNANYVRTCSTCNTNKCNGSGSSSSSFYSILVGTLLALILAKFY</sequence>
<evidence type="ECO:0000256" key="2">
    <source>
        <dbReference type="SAM" id="SignalP"/>
    </source>
</evidence>
<feature type="signal peptide" evidence="2">
    <location>
        <begin position="1"/>
        <end position="29"/>
    </location>
</feature>
<evidence type="ECO:0000313" key="3">
    <source>
        <dbReference type="Proteomes" id="UP000504634"/>
    </source>
</evidence>
<accession>A0A6J2TNX4</accession>
<organism evidence="3 4">
    <name type="scientific">Drosophila lebanonensis</name>
    <name type="common">Fruit fly</name>
    <name type="synonym">Scaptodrosophila lebanonensis</name>
    <dbReference type="NCBI Taxonomy" id="7225"/>
    <lineage>
        <taxon>Eukaryota</taxon>
        <taxon>Metazoa</taxon>
        <taxon>Ecdysozoa</taxon>
        <taxon>Arthropoda</taxon>
        <taxon>Hexapoda</taxon>
        <taxon>Insecta</taxon>
        <taxon>Pterygota</taxon>
        <taxon>Neoptera</taxon>
        <taxon>Endopterygota</taxon>
        <taxon>Diptera</taxon>
        <taxon>Brachycera</taxon>
        <taxon>Muscomorpha</taxon>
        <taxon>Ephydroidea</taxon>
        <taxon>Drosophilidae</taxon>
        <taxon>Scaptodrosophila</taxon>
    </lineage>
</organism>
<dbReference type="RefSeq" id="XP_030377749.1">
    <property type="nucleotide sequence ID" value="XM_030521889.1"/>
</dbReference>
<keyword evidence="1" id="KW-0812">Transmembrane</keyword>
<dbReference type="AlphaFoldDB" id="A0A6J2TNX4"/>
<evidence type="ECO:0000256" key="1">
    <source>
        <dbReference type="SAM" id="Phobius"/>
    </source>
</evidence>
<evidence type="ECO:0000313" key="4">
    <source>
        <dbReference type="RefSeq" id="XP_030377749.1"/>
    </source>
</evidence>
<keyword evidence="3" id="KW-1185">Reference proteome</keyword>
<dbReference type="Proteomes" id="UP000504634">
    <property type="component" value="Unplaced"/>
</dbReference>
<keyword evidence="1" id="KW-0472">Membrane</keyword>
<proteinExistence type="predicted"/>